<gene>
    <name evidence="3" type="ORF">IPJ48_07965</name>
</gene>
<evidence type="ECO:0000313" key="4">
    <source>
        <dbReference type="Proteomes" id="UP000886602"/>
    </source>
</evidence>
<reference evidence="3" key="1">
    <citation type="submission" date="2020-10" db="EMBL/GenBank/DDBJ databases">
        <title>Connecting structure to function with the recovery of over 1000 high-quality activated sludge metagenome-assembled genomes encoding full-length rRNA genes using long-read sequencing.</title>
        <authorList>
            <person name="Singleton C.M."/>
            <person name="Petriglieri F."/>
            <person name="Kristensen J.M."/>
            <person name="Kirkegaard R.H."/>
            <person name="Michaelsen T.Y."/>
            <person name="Andersen M.H."/>
            <person name="Karst S.M."/>
            <person name="Dueholm M.S."/>
            <person name="Nielsen P.H."/>
            <person name="Albertsen M."/>
        </authorList>
    </citation>
    <scope>NUCLEOTIDE SEQUENCE</scope>
    <source>
        <strain evidence="3">EsbW_18-Q3-R4-48_MAXAC.044</strain>
    </source>
</reference>
<dbReference type="Proteomes" id="UP000886602">
    <property type="component" value="Unassembled WGS sequence"/>
</dbReference>
<evidence type="ECO:0000259" key="2">
    <source>
        <dbReference type="Pfam" id="PF13592"/>
    </source>
</evidence>
<feature type="domain" description="Winged helix-turn helix" evidence="2">
    <location>
        <begin position="111"/>
        <end position="163"/>
    </location>
</feature>
<comment type="caution">
    <text evidence="3">The sequence shown here is derived from an EMBL/GenBank/DDBJ whole genome shotgun (WGS) entry which is preliminary data.</text>
</comment>
<protein>
    <submittedName>
        <fullName evidence="3">Winged helix-turn-helix domain-containing protein</fullName>
    </submittedName>
</protein>
<feature type="region of interest" description="Disordered" evidence="1">
    <location>
        <begin position="144"/>
        <end position="176"/>
    </location>
</feature>
<feature type="compositionally biased region" description="Basic and acidic residues" evidence="1">
    <location>
        <begin position="144"/>
        <end position="162"/>
    </location>
</feature>
<dbReference type="InterPro" id="IPR025959">
    <property type="entry name" value="Winged_HTH_dom"/>
</dbReference>
<evidence type="ECO:0000313" key="3">
    <source>
        <dbReference type="EMBL" id="MBK7423021.1"/>
    </source>
</evidence>
<name>A0A9D7FDV5_9RHOO</name>
<accession>A0A9D7FDV5</accession>
<dbReference type="AlphaFoldDB" id="A0A9D7FDV5"/>
<sequence>MARPRRIDSDLIGKAQEIAAVAKDFHTLRGAQAVLLPAMLNATLEQTAALLGVSRATVPRLQNALRRRCSQADVAEPARGGRRHELMTLEEEREFLAPWADLARTGNMLVVSPLRAALSQKLGRTVRASVVYRLLERHGWRKVAPDTRHPKSDAKAQEDWKKNFPKTWRPSPNPTL</sequence>
<proteinExistence type="predicted"/>
<dbReference type="EMBL" id="JADJNC010000011">
    <property type="protein sequence ID" value="MBK7423021.1"/>
    <property type="molecule type" value="Genomic_DNA"/>
</dbReference>
<evidence type="ECO:0000256" key="1">
    <source>
        <dbReference type="SAM" id="MobiDB-lite"/>
    </source>
</evidence>
<organism evidence="3 4">
    <name type="scientific">Candidatus Propionivibrio dominans</name>
    <dbReference type="NCBI Taxonomy" id="2954373"/>
    <lineage>
        <taxon>Bacteria</taxon>
        <taxon>Pseudomonadati</taxon>
        <taxon>Pseudomonadota</taxon>
        <taxon>Betaproteobacteria</taxon>
        <taxon>Rhodocyclales</taxon>
        <taxon>Rhodocyclaceae</taxon>
        <taxon>Propionivibrio</taxon>
    </lineage>
</organism>
<dbReference type="Pfam" id="PF13592">
    <property type="entry name" value="HTH_33"/>
    <property type="match status" value="1"/>
</dbReference>